<evidence type="ECO:0000256" key="2">
    <source>
        <dbReference type="ARBA" id="ARBA00004688"/>
    </source>
</evidence>
<keyword evidence="5" id="KW-0028">Amino-acid biosynthesis</keyword>
<evidence type="ECO:0000256" key="6">
    <source>
        <dbReference type="ARBA" id="ARBA00022679"/>
    </source>
</evidence>
<evidence type="ECO:0000256" key="9">
    <source>
        <dbReference type="ARBA" id="ARBA00031349"/>
    </source>
</evidence>
<keyword evidence="7" id="KW-0057">Aromatic amino acid biosynthesis</keyword>
<evidence type="ECO:0000259" key="12">
    <source>
        <dbReference type="Pfam" id="PF00793"/>
    </source>
</evidence>
<dbReference type="InterPro" id="IPR006219">
    <property type="entry name" value="DAHP_synth_1"/>
</dbReference>
<evidence type="ECO:0000256" key="1">
    <source>
        <dbReference type="ARBA" id="ARBA00003726"/>
    </source>
</evidence>
<evidence type="ECO:0000313" key="14">
    <source>
        <dbReference type="Proteomes" id="UP000760494"/>
    </source>
</evidence>
<dbReference type="GO" id="GO:0003849">
    <property type="term" value="F:3-deoxy-7-phosphoheptulonate synthase activity"/>
    <property type="evidence" value="ECO:0007669"/>
    <property type="project" value="UniProtKB-EC"/>
</dbReference>
<reference evidence="13" key="1">
    <citation type="submission" date="2019-05" db="EMBL/GenBank/DDBJ databases">
        <authorList>
            <person name="Piombo E."/>
        </authorList>
    </citation>
    <scope>NUCLEOTIDE SEQUENCE</scope>
    <source>
        <strain evidence="13">C2S</strain>
    </source>
</reference>
<protein>
    <recommendedName>
        <fullName evidence="4">3-deoxy-7-phosphoheptulonate synthase</fullName>
        <ecNumber evidence="4">2.5.1.54</ecNumber>
    </recommendedName>
    <alternativeName>
        <fullName evidence="10">3-deoxy-D-arabino-heptulosonate 7-phosphate synthase</fullName>
    </alternativeName>
    <alternativeName>
        <fullName evidence="9">DAHP synthase</fullName>
    </alternativeName>
    <alternativeName>
        <fullName evidence="8">Phospho-2-keto-3-deoxyheptonate aldolase</fullName>
    </alternativeName>
</protein>
<evidence type="ECO:0000256" key="5">
    <source>
        <dbReference type="ARBA" id="ARBA00022605"/>
    </source>
</evidence>
<evidence type="ECO:0000256" key="7">
    <source>
        <dbReference type="ARBA" id="ARBA00023141"/>
    </source>
</evidence>
<comment type="caution">
    <text evidence="13">The sequence shown here is derived from an EMBL/GenBank/DDBJ whole genome shotgun (WGS) entry which is preliminary data.</text>
</comment>
<evidence type="ECO:0000256" key="10">
    <source>
        <dbReference type="ARBA" id="ARBA00032193"/>
    </source>
</evidence>
<name>A0A9Q9RZF8_FUSFU</name>
<dbReference type="Pfam" id="PF00793">
    <property type="entry name" value="DAHP_synth_1"/>
    <property type="match status" value="1"/>
</dbReference>
<accession>A0A9Q9RZF8</accession>
<comment type="function">
    <text evidence="1">Stereospecific condensation of phosphoenolpyruvate (PEP) and D-erythrose-4-phosphate (E4P) giving rise to 3-deoxy-D-arabino-heptulosonate-7-phosphate (DAHP).</text>
</comment>
<evidence type="ECO:0000256" key="11">
    <source>
        <dbReference type="ARBA" id="ARBA00047508"/>
    </source>
</evidence>
<keyword evidence="6" id="KW-0808">Transferase</keyword>
<gene>
    <name evidence="13" type="ORF">C2S_2497</name>
</gene>
<dbReference type="EC" id="2.5.1.54" evidence="4"/>
<feature type="domain" description="DAHP synthetase I/KDSA" evidence="12">
    <location>
        <begin position="46"/>
        <end position="313"/>
    </location>
</feature>
<dbReference type="InterPro" id="IPR006218">
    <property type="entry name" value="DAHP1/KDSA"/>
</dbReference>
<organism evidence="13 14">
    <name type="scientific">Fusarium fujikuroi</name>
    <name type="common">Bakanae and foot rot disease fungus</name>
    <name type="synonym">Gibberella fujikuroi</name>
    <dbReference type="NCBI Taxonomy" id="5127"/>
    <lineage>
        <taxon>Eukaryota</taxon>
        <taxon>Fungi</taxon>
        <taxon>Dikarya</taxon>
        <taxon>Ascomycota</taxon>
        <taxon>Pezizomycotina</taxon>
        <taxon>Sordariomycetes</taxon>
        <taxon>Hypocreomycetidae</taxon>
        <taxon>Hypocreales</taxon>
        <taxon>Nectriaceae</taxon>
        <taxon>Fusarium</taxon>
        <taxon>Fusarium fujikuroi species complex</taxon>
    </lineage>
</organism>
<evidence type="ECO:0000313" key="13">
    <source>
        <dbReference type="EMBL" id="VTT81035.1"/>
    </source>
</evidence>
<dbReference type="Proteomes" id="UP000760494">
    <property type="component" value="Unassembled WGS sequence"/>
</dbReference>
<dbReference type="PANTHER" id="PTHR21225:SF12">
    <property type="entry name" value="PHOSPHO-2-DEHYDRO-3-DEOXYHEPTONATE ALDOLASE, TYROSINE-INHIBITED"/>
    <property type="match status" value="1"/>
</dbReference>
<dbReference type="GO" id="GO:0009073">
    <property type="term" value="P:aromatic amino acid family biosynthetic process"/>
    <property type="evidence" value="ECO:0007669"/>
    <property type="project" value="UniProtKB-KW"/>
</dbReference>
<dbReference type="GO" id="GO:0005737">
    <property type="term" value="C:cytoplasm"/>
    <property type="evidence" value="ECO:0007669"/>
    <property type="project" value="TreeGrafter"/>
</dbReference>
<dbReference type="InterPro" id="IPR013785">
    <property type="entry name" value="Aldolase_TIM"/>
</dbReference>
<dbReference type="GO" id="GO:0008652">
    <property type="term" value="P:amino acid biosynthetic process"/>
    <property type="evidence" value="ECO:0007669"/>
    <property type="project" value="UniProtKB-KW"/>
</dbReference>
<evidence type="ECO:0000256" key="4">
    <source>
        <dbReference type="ARBA" id="ARBA00012694"/>
    </source>
</evidence>
<evidence type="ECO:0000256" key="3">
    <source>
        <dbReference type="ARBA" id="ARBA00007985"/>
    </source>
</evidence>
<evidence type="ECO:0000256" key="8">
    <source>
        <dbReference type="ARBA" id="ARBA00031111"/>
    </source>
</evidence>
<comment type="pathway">
    <text evidence="2">Metabolic intermediate biosynthesis; chorismate biosynthesis; chorismate from D-erythrose 4-phosphate and phosphoenolpyruvate: step 1/7.</text>
</comment>
<comment type="similarity">
    <text evidence="3">Belongs to the class-I DAHP synthase family.</text>
</comment>
<comment type="catalytic activity">
    <reaction evidence="11">
        <text>D-erythrose 4-phosphate + phosphoenolpyruvate + H2O = 7-phospho-2-dehydro-3-deoxy-D-arabino-heptonate + phosphate</text>
        <dbReference type="Rhea" id="RHEA:14717"/>
        <dbReference type="ChEBI" id="CHEBI:15377"/>
        <dbReference type="ChEBI" id="CHEBI:16897"/>
        <dbReference type="ChEBI" id="CHEBI:43474"/>
        <dbReference type="ChEBI" id="CHEBI:58394"/>
        <dbReference type="ChEBI" id="CHEBI:58702"/>
        <dbReference type="EC" id="2.5.1.54"/>
    </reaction>
</comment>
<proteinExistence type="inferred from homology"/>
<dbReference type="Gene3D" id="3.20.20.70">
    <property type="entry name" value="Aldolase class I"/>
    <property type="match status" value="1"/>
</dbReference>
<dbReference type="SUPFAM" id="SSF51569">
    <property type="entry name" value="Aldolase"/>
    <property type="match status" value="1"/>
</dbReference>
<dbReference type="EMBL" id="CABFJX010000407">
    <property type="protein sequence ID" value="VTT81035.1"/>
    <property type="molecule type" value="Genomic_DNA"/>
</dbReference>
<dbReference type="AlphaFoldDB" id="A0A9Q9RZF8"/>
<dbReference type="PANTHER" id="PTHR21225">
    <property type="entry name" value="PHOSPHO-2-DEHYDRO-3-DEOXYHEPTONATE ALDOLASE DAHP SYNTHETASE"/>
    <property type="match status" value="1"/>
</dbReference>
<sequence length="335" mass="36542">MERSSIDSQRVYKQDPLAPPSLLAFEIPMTETATLTVQHGRKQIQAILDGHDDRFIVLLTPTSDSFPLPLSQDYTELKSLCSAFSKDLLIVLYTELDYLAVPHSNTGIHSTTEDVTTCNINKSLHVLRQHFHKASSSGIPIACDVNDNIAHNYFDDLLSLGISNSKLASSQSHTALVSGLPFPVAFSVNKSDDLLPTLEAIDSASSGHQYLGISQEGLIAISRSRGNSYGFVKLNSNEHEHPGSYGTLPGMENKRGRPKVLLDCAAHADIYKGVACVRNEMARGDKLVIGTTMKISINGSCKGEAAESQLKPEDVYKELVCKLNDLRLLVNSQCT</sequence>